<protein>
    <submittedName>
        <fullName evidence="5">FAD/NAD(P)-binding domain-containing protein</fullName>
    </submittedName>
</protein>
<accession>A0A6A7C1T2</accession>
<evidence type="ECO:0000256" key="1">
    <source>
        <dbReference type="ARBA" id="ARBA00022630"/>
    </source>
</evidence>
<evidence type="ECO:0000313" key="5">
    <source>
        <dbReference type="EMBL" id="KAF2861363.1"/>
    </source>
</evidence>
<dbReference type="SUPFAM" id="SSF54373">
    <property type="entry name" value="FAD-linked reductases, C-terminal domain"/>
    <property type="match status" value="1"/>
</dbReference>
<dbReference type="Proteomes" id="UP000799421">
    <property type="component" value="Unassembled WGS sequence"/>
</dbReference>
<dbReference type="PANTHER" id="PTHR46720">
    <property type="entry name" value="HYDROXYLASE, PUTATIVE (AFU_ORTHOLOGUE AFUA_3G01460)-RELATED"/>
    <property type="match status" value="1"/>
</dbReference>
<keyword evidence="1" id="KW-0285">Flavoprotein</keyword>
<dbReference type="InterPro" id="IPR036188">
    <property type="entry name" value="FAD/NAD-bd_sf"/>
</dbReference>
<dbReference type="EMBL" id="MU005973">
    <property type="protein sequence ID" value="KAF2861363.1"/>
    <property type="molecule type" value="Genomic_DNA"/>
</dbReference>
<organism evidence="5 6">
    <name type="scientific">Piedraia hortae CBS 480.64</name>
    <dbReference type="NCBI Taxonomy" id="1314780"/>
    <lineage>
        <taxon>Eukaryota</taxon>
        <taxon>Fungi</taxon>
        <taxon>Dikarya</taxon>
        <taxon>Ascomycota</taxon>
        <taxon>Pezizomycotina</taxon>
        <taxon>Dothideomycetes</taxon>
        <taxon>Dothideomycetidae</taxon>
        <taxon>Capnodiales</taxon>
        <taxon>Piedraiaceae</taxon>
        <taxon>Piedraia</taxon>
    </lineage>
</organism>
<dbReference type="GO" id="GO:0016491">
    <property type="term" value="F:oxidoreductase activity"/>
    <property type="evidence" value="ECO:0007669"/>
    <property type="project" value="UniProtKB-KW"/>
</dbReference>
<dbReference type="InterPro" id="IPR051104">
    <property type="entry name" value="FAD_monoxygenase"/>
</dbReference>
<dbReference type="OrthoDB" id="417877at2759"/>
<dbReference type="GO" id="GO:0071949">
    <property type="term" value="F:FAD binding"/>
    <property type="evidence" value="ECO:0007669"/>
    <property type="project" value="InterPro"/>
</dbReference>
<dbReference type="Gene3D" id="3.50.50.60">
    <property type="entry name" value="FAD/NAD(P)-binding domain"/>
    <property type="match status" value="1"/>
</dbReference>
<keyword evidence="6" id="KW-1185">Reference proteome</keyword>
<dbReference type="InterPro" id="IPR002938">
    <property type="entry name" value="FAD-bd"/>
</dbReference>
<dbReference type="SUPFAM" id="SSF51905">
    <property type="entry name" value="FAD/NAD(P)-binding domain"/>
    <property type="match status" value="1"/>
</dbReference>
<reference evidence="5" key="1">
    <citation type="journal article" date="2020" name="Stud. Mycol.">
        <title>101 Dothideomycetes genomes: a test case for predicting lifestyles and emergence of pathogens.</title>
        <authorList>
            <person name="Haridas S."/>
            <person name="Albert R."/>
            <person name="Binder M."/>
            <person name="Bloem J."/>
            <person name="Labutti K."/>
            <person name="Salamov A."/>
            <person name="Andreopoulos B."/>
            <person name="Baker S."/>
            <person name="Barry K."/>
            <person name="Bills G."/>
            <person name="Bluhm B."/>
            <person name="Cannon C."/>
            <person name="Castanera R."/>
            <person name="Culley D."/>
            <person name="Daum C."/>
            <person name="Ezra D."/>
            <person name="Gonzalez J."/>
            <person name="Henrissat B."/>
            <person name="Kuo A."/>
            <person name="Liang C."/>
            <person name="Lipzen A."/>
            <person name="Lutzoni F."/>
            <person name="Magnuson J."/>
            <person name="Mondo S."/>
            <person name="Nolan M."/>
            <person name="Ohm R."/>
            <person name="Pangilinan J."/>
            <person name="Park H.-J."/>
            <person name="Ramirez L."/>
            <person name="Alfaro M."/>
            <person name="Sun H."/>
            <person name="Tritt A."/>
            <person name="Yoshinaga Y."/>
            <person name="Zwiers L.-H."/>
            <person name="Turgeon B."/>
            <person name="Goodwin S."/>
            <person name="Spatafora J."/>
            <person name="Crous P."/>
            <person name="Grigoriev I."/>
        </authorList>
    </citation>
    <scope>NUCLEOTIDE SEQUENCE</scope>
    <source>
        <strain evidence="5">CBS 480.64</strain>
    </source>
</reference>
<evidence type="ECO:0000256" key="2">
    <source>
        <dbReference type="ARBA" id="ARBA00022827"/>
    </source>
</evidence>
<keyword evidence="2" id="KW-0274">FAD</keyword>
<sequence length="426" mass="47091">MDTAINDFVVAIVGGGLCGLSLATALKKRSIPFTIYEARSSFVELGAGINIGPNALEAFRLIDNSLGEAIAKLCTRNEQGKENVWFQVRLGAPSGEYEDARLITEVQSPPTGSMTVIRNELLQTLARTAGLGNARFNKKLVSLSQDFSSVQLKFADGTDARANVVIACDGIHSATRQAMLGPNHPATNPQYSDMGAFRAVVSVDKLAAAIGWEQARNSQMYLGPDAYVVMYPIERAQKVNVGLWPWHRVPWSSKEWVVPNQREKMKSIFESWGETVHRIMDVMGDPPFYATHHVPHLKDIHQGQVLLIGDAAHAMTPHQGAGAGQGMEDVYVIAELLTHIDKTQPLQAQIDAAFFAYEAVRFKRADQVAQTSMQAMEWLADFYTKNITLAKLEEFATQADKRLRWIWEDDIAGQATTAVELMKSRM</sequence>
<dbReference type="PANTHER" id="PTHR46720:SF1">
    <property type="entry name" value="HYDROXYLASE, PUTATIVE (AFU_ORTHOLOGUE AFUA_8G06050)-RELATED"/>
    <property type="match status" value="1"/>
</dbReference>
<evidence type="ECO:0000313" key="6">
    <source>
        <dbReference type="Proteomes" id="UP000799421"/>
    </source>
</evidence>
<gene>
    <name evidence="5" type="ORF">K470DRAFT_269979</name>
</gene>
<dbReference type="Pfam" id="PF01494">
    <property type="entry name" value="FAD_binding_3"/>
    <property type="match status" value="1"/>
</dbReference>
<dbReference type="GO" id="GO:0044550">
    <property type="term" value="P:secondary metabolite biosynthetic process"/>
    <property type="evidence" value="ECO:0007669"/>
    <property type="project" value="TreeGrafter"/>
</dbReference>
<keyword evidence="3" id="KW-0560">Oxidoreductase</keyword>
<proteinExistence type="predicted"/>
<dbReference type="AlphaFoldDB" id="A0A6A7C1T2"/>
<dbReference type="PRINTS" id="PR00420">
    <property type="entry name" value="RNGMNOXGNASE"/>
</dbReference>
<feature type="domain" description="FAD-binding" evidence="4">
    <location>
        <begin position="10"/>
        <end position="370"/>
    </location>
</feature>
<evidence type="ECO:0000256" key="3">
    <source>
        <dbReference type="ARBA" id="ARBA00023002"/>
    </source>
</evidence>
<name>A0A6A7C1T2_9PEZI</name>
<evidence type="ECO:0000259" key="4">
    <source>
        <dbReference type="Pfam" id="PF01494"/>
    </source>
</evidence>